<dbReference type="PANTHER" id="PTHR46238:SF8">
    <property type="entry name" value="ENDONUCLEASE_EXONUCLEASE_PHOSPHATASE DOMAIN-CONTAINING PROTEIN"/>
    <property type="match status" value="1"/>
</dbReference>
<evidence type="ECO:0000313" key="1">
    <source>
        <dbReference type="EMBL" id="GAV69192.1"/>
    </source>
</evidence>
<sequence length="112" mass="13327">IKKQHVHKLTVTEIKMLRWMCGNTRKNRIRNNYIRNKIGVVSIEDKLREKRLMSFGHIERRPLNVPVRKYDKFQVDKYKKEGGKFKTTWVKIIKKDLLSNKLTMDMALGGAQ</sequence>
<dbReference type="EMBL" id="BDDD01000696">
    <property type="protein sequence ID" value="GAV69192.1"/>
    <property type="molecule type" value="Genomic_DNA"/>
</dbReference>
<accession>A0A1Q3BMX2</accession>
<evidence type="ECO:0000313" key="2">
    <source>
        <dbReference type="Proteomes" id="UP000187406"/>
    </source>
</evidence>
<gene>
    <name evidence="1" type="ORF">CFOL_v3_12693</name>
</gene>
<dbReference type="PANTHER" id="PTHR46238">
    <property type="entry name" value="REVERSE TRANSCRIPTASE DOMAIN-CONTAINING PROTEIN"/>
    <property type="match status" value="1"/>
</dbReference>
<reference evidence="2" key="1">
    <citation type="submission" date="2016-04" db="EMBL/GenBank/DDBJ databases">
        <title>Cephalotus genome sequencing.</title>
        <authorList>
            <person name="Fukushima K."/>
            <person name="Hasebe M."/>
            <person name="Fang X."/>
        </authorList>
    </citation>
    <scope>NUCLEOTIDE SEQUENCE [LARGE SCALE GENOMIC DNA]</scope>
    <source>
        <strain evidence="2">cv. St1</strain>
    </source>
</reference>
<keyword evidence="2" id="KW-1185">Reference proteome</keyword>
<organism evidence="1 2">
    <name type="scientific">Cephalotus follicularis</name>
    <name type="common">Albany pitcher plant</name>
    <dbReference type="NCBI Taxonomy" id="3775"/>
    <lineage>
        <taxon>Eukaryota</taxon>
        <taxon>Viridiplantae</taxon>
        <taxon>Streptophyta</taxon>
        <taxon>Embryophyta</taxon>
        <taxon>Tracheophyta</taxon>
        <taxon>Spermatophyta</taxon>
        <taxon>Magnoliopsida</taxon>
        <taxon>eudicotyledons</taxon>
        <taxon>Gunneridae</taxon>
        <taxon>Pentapetalae</taxon>
        <taxon>rosids</taxon>
        <taxon>fabids</taxon>
        <taxon>Oxalidales</taxon>
        <taxon>Cephalotaceae</taxon>
        <taxon>Cephalotus</taxon>
    </lineage>
</organism>
<dbReference type="InParanoid" id="A0A1Q3BMX2"/>
<dbReference type="Proteomes" id="UP000187406">
    <property type="component" value="Unassembled WGS sequence"/>
</dbReference>
<protein>
    <submittedName>
        <fullName evidence="1">Uncharacterized protein</fullName>
    </submittedName>
</protein>
<dbReference type="OrthoDB" id="1278144at2759"/>
<feature type="non-terminal residue" evidence="1">
    <location>
        <position position="1"/>
    </location>
</feature>
<dbReference type="AlphaFoldDB" id="A0A1Q3BMX2"/>
<name>A0A1Q3BMX2_CEPFO</name>
<proteinExistence type="predicted"/>
<comment type="caution">
    <text evidence="1">The sequence shown here is derived from an EMBL/GenBank/DDBJ whole genome shotgun (WGS) entry which is preliminary data.</text>
</comment>